<protein>
    <submittedName>
        <fullName evidence="6">RNA polymerase sigma factor, TIGR02999 family</fullName>
    </submittedName>
</protein>
<comment type="similarity">
    <text evidence="1">Belongs to the sigma-70 factor family. ECF subfamily.</text>
</comment>
<dbReference type="InterPro" id="IPR013325">
    <property type="entry name" value="RNA_pol_sigma_r2"/>
</dbReference>
<dbReference type="Proteomes" id="UP000199403">
    <property type="component" value="Unassembled WGS sequence"/>
</dbReference>
<dbReference type="NCBIfam" id="TIGR02937">
    <property type="entry name" value="sigma70-ECF"/>
    <property type="match status" value="1"/>
</dbReference>
<evidence type="ECO:0000256" key="2">
    <source>
        <dbReference type="ARBA" id="ARBA00023015"/>
    </source>
</evidence>
<dbReference type="SUPFAM" id="SSF88946">
    <property type="entry name" value="Sigma2 domain of RNA polymerase sigma factors"/>
    <property type="match status" value="1"/>
</dbReference>
<evidence type="ECO:0000313" key="6">
    <source>
        <dbReference type="EMBL" id="SEJ09929.1"/>
    </source>
</evidence>
<evidence type="ECO:0000256" key="4">
    <source>
        <dbReference type="ARBA" id="ARBA00023163"/>
    </source>
</evidence>
<dbReference type="STRING" id="1416801.SAMN05192553_102377"/>
<keyword evidence="3" id="KW-0731">Sigma factor</keyword>
<feature type="domain" description="RNA polymerase sigma-70 ECF-like HTH" evidence="5">
    <location>
        <begin position="11"/>
        <end position="179"/>
    </location>
</feature>
<dbReference type="InterPro" id="IPR014284">
    <property type="entry name" value="RNA_pol_sigma-70_dom"/>
</dbReference>
<dbReference type="GO" id="GO:0016987">
    <property type="term" value="F:sigma factor activity"/>
    <property type="evidence" value="ECO:0007669"/>
    <property type="project" value="UniProtKB-KW"/>
</dbReference>
<dbReference type="SUPFAM" id="SSF88659">
    <property type="entry name" value="Sigma3 and sigma4 domains of RNA polymerase sigma factors"/>
    <property type="match status" value="1"/>
</dbReference>
<name>A0A1H6VZ59_9BACT</name>
<accession>A0A1H6VZ59</accession>
<dbReference type="EMBL" id="FNZH01000002">
    <property type="protein sequence ID" value="SEJ09929.1"/>
    <property type="molecule type" value="Genomic_DNA"/>
</dbReference>
<dbReference type="GO" id="GO:0006352">
    <property type="term" value="P:DNA-templated transcription initiation"/>
    <property type="evidence" value="ECO:0007669"/>
    <property type="project" value="InterPro"/>
</dbReference>
<proteinExistence type="inferred from homology"/>
<dbReference type="OrthoDB" id="128473at2"/>
<dbReference type="RefSeq" id="WP_092171198.1">
    <property type="nucleotide sequence ID" value="NZ_FNZH01000002.1"/>
</dbReference>
<evidence type="ECO:0000256" key="1">
    <source>
        <dbReference type="ARBA" id="ARBA00010641"/>
    </source>
</evidence>
<dbReference type="Gene3D" id="1.10.10.10">
    <property type="entry name" value="Winged helix-like DNA-binding domain superfamily/Winged helix DNA-binding domain"/>
    <property type="match status" value="1"/>
</dbReference>
<dbReference type="InterPro" id="IPR039425">
    <property type="entry name" value="RNA_pol_sigma-70-like"/>
</dbReference>
<dbReference type="Pfam" id="PF07638">
    <property type="entry name" value="Sigma70_ECF"/>
    <property type="match status" value="1"/>
</dbReference>
<evidence type="ECO:0000313" key="7">
    <source>
        <dbReference type="Proteomes" id="UP000199403"/>
    </source>
</evidence>
<dbReference type="InterPro" id="IPR013324">
    <property type="entry name" value="RNA_pol_sigma_r3/r4-like"/>
</dbReference>
<dbReference type="AlphaFoldDB" id="A0A1H6VZ59"/>
<keyword evidence="4" id="KW-0804">Transcription</keyword>
<evidence type="ECO:0000259" key="5">
    <source>
        <dbReference type="Pfam" id="PF07638"/>
    </source>
</evidence>
<gene>
    <name evidence="6" type="ORF">SAMN05192553_102377</name>
</gene>
<sequence>METSRNFQQQSGTFASLRQHYLFCYDELHSLARQKLRFEYHTDTLDTSALVHEAFLKLENRKNGFANKRHFMAIAALVMRRFLVDYARQKKRIKRGGDQIQLTYGDIEPVVQTTPEEVIQLNDALMRLKAFNNRYCRVVEYHFFGGYKHEEIAEMLGVSIDTVRKDWRFAKAWLSKELKN</sequence>
<dbReference type="NCBIfam" id="TIGR02999">
    <property type="entry name" value="Sig-70_X6"/>
    <property type="match status" value="1"/>
</dbReference>
<keyword evidence="7" id="KW-1185">Reference proteome</keyword>
<dbReference type="InterPro" id="IPR053812">
    <property type="entry name" value="HTH_Sigma70_ECF-like"/>
</dbReference>
<dbReference type="InterPro" id="IPR011517">
    <property type="entry name" value="RNA_pol_sigma70_ECF-like"/>
</dbReference>
<organism evidence="6 7">
    <name type="scientific">Cyclobacterium xiamenense</name>
    <dbReference type="NCBI Taxonomy" id="1297121"/>
    <lineage>
        <taxon>Bacteria</taxon>
        <taxon>Pseudomonadati</taxon>
        <taxon>Bacteroidota</taxon>
        <taxon>Cytophagia</taxon>
        <taxon>Cytophagales</taxon>
        <taxon>Cyclobacteriaceae</taxon>
        <taxon>Cyclobacterium</taxon>
    </lineage>
</organism>
<keyword evidence="2" id="KW-0805">Transcription regulation</keyword>
<evidence type="ECO:0000256" key="3">
    <source>
        <dbReference type="ARBA" id="ARBA00023082"/>
    </source>
</evidence>
<reference evidence="7" key="1">
    <citation type="submission" date="2016-10" db="EMBL/GenBank/DDBJ databases">
        <authorList>
            <person name="Varghese N."/>
            <person name="Submissions S."/>
        </authorList>
    </citation>
    <scope>NUCLEOTIDE SEQUENCE [LARGE SCALE GENOMIC DNA]</scope>
    <source>
        <strain evidence="7">IBRC-M 10761</strain>
    </source>
</reference>
<dbReference type="PANTHER" id="PTHR43133:SF39">
    <property type="entry name" value="SIMILAR TO RNA POLYMERASE SIGMA-E FACTOR"/>
    <property type="match status" value="1"/>
</dbReference>
<dbReference type="PANTHER" id="PTHR43133">
    <property type="entry name" value="RNA POLYMERASE ECF-TYPE SIGMA FACTO"/>
    <property type="match status" value="1"/>
</dbReference>
<dbReference type="InterPro" id="IPR036388">
    <property type="entry name" value="WH-like_DNA-bd_sf"/>
</dbReference>